<dbReference type="PANTHER" id="PTHR13789:SF311">
    <property type="entry name" value="HYDROXYLASE, PUTATIVE (AFU_ORTHOLOGUE AFUA_5G10180)-RELATED"/>
    <property type="match status" value="1"/>
</dbReference>
<evidence type="ECO:0000256" key="4">
    <source>
        <dbReference type="ARBA" id="ARBA00023002"/>
    </source>
</evidence>
<organism evidence="7 8">
    <name type="scientific">Rhizodiscina lignyota</name>
    <dbReference type="NCBI Taxonomy" id="1504668"/>
    <lineage>
        <taxon>Eukaryota</taxon>
        <taxon>Fungi</taxon>
        <taxon>Dikarya</taxon>
        <taxon>Ascomycota</taxon>
        <taxon>Pezizomycotina</taxon>
        <taxon>Dothideomycetes</taxon>
        <taxon>Pleosporomycetidae</taxon>
        <taxon>Aulographales</taxon>
        <taxon>Rhizodiscinaceae</taxon>
        <taxon>Rhizodiscina</taxon>
    </lineage>
</organism>
<proteinExistence type="inferred from homology"/>
<feature type="domain" description="FAD-binding" evidence="6">
    <location>
        <begin position="15"/>
        <end position="343"/>
    </location>
</feature>
<evidence type="ECO:0000256" key="5">
    <source>
        <dbReference type="ARBA" id="ARBA00023033"/>
    </source>
</evidence>
<dbReference type="InterPro" id="IPR002938">
    <property type="entry name" value="FAD-bd"/>
</dbReference>
<evidence type="ECO:0000313" key="7">
    <source>
        <dbReference type="EMBL" id="KAF2101149.1"/>
    </source>
</evidence>
<dbReference type="GO" id="GO:0004497">
    <property type="term" value="F:monooxygenase activity"/>
    <property type="evidence" value="ECO:0007669"/>
    <property type="project" value="UniProtKB-KW"/>
</dbReference>
<keyword evidence="2" id="KW-0285">Flavoprotein</keyword>
<accession>A0A9P4IKR3</accession>
<dbReference type="PRINTS" id="PR00420">
    <property type="entry name" value="RNGMNOXGNASE"/>
</dbReference>
<dbReference type="Gene3D" id="3.50.50.60">
    <property type="entry name" value="FAD/NAD(P)-binding domain"/>
    <property type="match status" value="1"/>
</dbReference>
<dbReference type="FunFam" id="3.50.50.60:FF:000115">
    <property type="entry name" value="Salicylate hydroxylase, putative"/>
    <property type="match status" value="1"/>
</dbReference>
<dbReference type="InterPro" id="IPR050493">
    <property type="entry name" value="FAD-dep_Monooxygenase_BioMet"/>
</dbReference>
<dbReference type="Pfam" id="PF01494">
    <property type="entry name" value="FAD_binding_3"/>
    <property type="match status" value="1"/>
</dbReference>
<evidence type="ECO:0000313" key="8">
    <source>
        <dbReference type="Proteomes" id="UP000799772"/>
    </source>
</evidence>
<evidence type="ECO:0000256" key="2">
    <source>
        <dbReference type="ARBA" id="ARBA00022630"/>
    </source>
</evidence>
<protein>
    <submittedName>
        <fullName evidence="7">Salicylate hydroxylase</fullName>
    </submittedName>
</protein>
<keyword evidence="3" id="KW-0274">FAD</keyword>
<dbReference type="Proteomes" id="UP000799772">
    <property type="component" value="Unassembled WGS sequence"/>
</dbReference>
<comment type="similarity">
    <text evidence="1">Belongs to the paxM FAD-dependent monooxygenase family.</text>
</comment>
<comment type="caution">
    <text evidence="7">The sequence shown here is derived from an EMBL/GenBank/DDBJ whole genome shotgun (WGS) entry which is preliminary data.</text>
</comment>
<dbReference type="AlphaFoldDB" id="A0A9P4IKR3"/>
<dbReference type="PANTHER" id="PTHR13789">
    <property type="entry name" value="MONOOXYGENASE"/>
    <property type="match status" value="1"/>
</dbReference>
<evidence type="ECO:0000256" key="1">
    <source>
        <dbReference type="ARBA" id="ARBA00007992"/>
    </source>
</evidence>
<dbReference type="SUPFAM" id="SSF51905">
    <property type="entry name" value="FAD/NAD(P)-binding domain"/>
    <property type="match status" value="1"/>
</dbReference>
<gene>
    <name evidence="7" type="ORF">NA57DRAFT_55208</name>
</gene>
<evidence type="ECO:0000259" key="6">
    <source>
        <dbReference type="Pfam" id="PF01494"/>
    </source>
</evidence>
<dbReference type="EMBL" id="ML978124">
    <property type="protein sequence ID" value="KAF2101149.1"/>
    <property type="molecule type" value="Genomic_DNA"/>
</dbReference>
<evidence type="ECO:0000256" key="3">
    <source>
        <dbReference type="ARBA" id="ARBA00022827"/>
    </source>
</evidence>
<dbReference type="SUPFAM" id="SSF54373">
    <property type="entry name" value="FAD-linked reductases, C-terminal domain"/>
    <property type="match status" value="1"/>
</dbReference>
<sequence length="450" mass="49520">MTDGSKELSVEKGVMEVIIIGAGLGGLATALSCVQNGLKVQVFEKTPEILPIGAGIQIPPNGVRALRYLGVDDKVQSSGAVAVQAGNLRSYKDGRNLLRRAGGEAYVRDYGAPWYVIHRADYHRFLYDETIRRGVRTHLGVEIESVDFTIDQASVTTKSGQKFYGDVVVGADGLWSKTRSLLLQHDASPMATGDMAYRATFTVEQLQSLNNEKLNALIKTPETNVWMGPNSHAVLYSVKGGSVYNLVLVCPDTLPPGFSTIQGDVKEMQSAFSGWDPMLTDVLGLVSHVLKWRLCHNDELLRWTKGNVVIIGDASHPTLPYQAQGAAMAVEDGAILGHLLGRLGKSASSGQIPEKLSIPHILKMFEQLRKHRTTVNVRGAINNQRLFHMPDGPGRDERDRILGQTNWETQTPTVFSWNNLEYQRNMLSFDFIADADCAFDKFVQGEVARL</sequence>
<dbReference type="PROSITE" id="PS51257">
    <property type="entry name" value="PROKAR_LIPOPROTEIN"/>
    <property type="match status" value="1"/>
</dbReference>
<name>A0A9P4IKR3_9PEZI</name>
<keyword evidence="4" id="KW-0560">Oxidoreductase</keyword>
<keyword evidence="5" id="KW-0503">Monooxygenase</keyword>
<dbReference type="GO" id="GO:0071949">
    <property type="term" value="F:FAD binding"/>
    <property type="evidence" value="ECO:0007669"/>
    <property type="project" value="InterPro"/>
</dbReference>
<dbReference type="OrthoDB" id="16820at2759"/>
<dbReference type="InterPro" id="IPR036188">
    <property type="entry name" value="FAD/NAD-bd_sf"/>
</dbReference>
<keyword evidence="8" id="KW-1185">Reference proteome</keyword>
<reference evidence="7" key="1">
    <citation type="journal article" date="2020" name="Stud. Mycol.">
        <title>101 Dothideomycetes genomes: a test case for predicting lifestyles and emergence of pathogens.</title>
        <authorList>
            <person name="Haridas S."/>
            <person name="Albert R."/>
            <person name="Binder M."/>
            <person name="Bloem J."/>
            <person name="Labutti K."/>
            <person name="Salamov A."/>
            <person name="Andreopoulos B."/>
            <person name="Baker S."/>
            <person name="Barry K."/>
            <person name="Bills G."/>
            <person name="Bluhm B."/>
            <person name="Cannon C."/>
            <person name="Castanera R."/>
            <person name="Culley D."/>
            <person name="Daum C."/>
            <person name="Ezra D."/>
            <person name="Gonzalez J."/>
            <person name="Henrissat B."/>
            <person name="Kuo A."/>
            <person name="Liang C."/>
            <person name="Lipzen A."/>
            <person name="Lutzoni F."/>
            <person name="Magnuson J."/>
            <person name="Mondo S."/>
            <person name="Nolan M."/>
            <person name="Ohm R."/>
            <person name="Pangilinan J."/>
            <person name="Park H.-J."/>
            <person name="Ramirez L."/>
            <person name="Alfaro M."/>
            <person name="Sun H."/>
            <person name="Tritt A."/>
            <person name="Yoshinaga Y."/>
            <person name="Zwiers L.-H."/>
            <person name="Turgeon B."/>
            <person name="Goodwin S."/>
            <person name="Spatafora J."/>
            <person name="Crous P."/>
            <person name="Grigoriev I."/>
        </authorList>
    </citation>
    <scope>NUCLEOTIDE SEQUENCE</scope>
    <source>
        <strain evidence="7">CBS 133067</strain>
    </source>
</reference>